<evidence type="ECO:0000259" key="3">
    <source>
        <dbReference type="PROSITE" id="PS50158"/>
    </source>
</evidence>
<accession>A0A9J6CZY2</accession>
<protein>
    <recommendedName>
        <fullName evidence="3">CCHC-type domain-containing protein</fullName>
    </recommendedName>
</protein>
<dbReference type="Gene3D" id="4.10.60.10">
    <property type="entry name" value="Zinc finger, CCHC-type"/>
    <property type="match status" value="1"/>
</dbReference>
<dbReference type="GO" id="GO:0003690">
    <property type="term" value="F:double-stranded DNA binding"/>
    <property type="evidence" value="ECO:0007669"/>
    <property type="project" value="InterPro"/>
</dbReference>
<reference evidence="4" key="1">
    <citation type="journal article" date="2020" name="Cell">
        <title>Large-Scale Comparative Analyses of Tick Genomes Elucidate Their Genetic Diversity and Vector Capacities.</title>
        <authorList>
            <consortium name="Tick Genome and Microbiome Consortium (TIGMIC)"/>
            <person name="Jia N."/>
            <person name="Wang J."/>
            <person name="Shi W."/>
            <person name="Du L."/>
            <person name="Sun Y."/>
            <person name="Zhan W."/>
            <person name="Jiang J.F."/>
            <person name="Wang Q."/>
            <person name="Zhang B."/>
            <person name="Ji P."/>
            <person name="Bell-Sakyi L."/>
            <person name="Cui X.M."/>
            <person name="Yuan T.T."/>
            <person name="Jiang B.G."/>
            <person name="Yang W.F."/>
            <person name="Lam T.T."/>
            <person name="Chang Q.C."/>
            <person name="Ding S.J."/>
            <person name="Wang X.J."/>
            <person name="Zhu J.G."/>
            <person name="Ruan X.D."/>
            <person name="Zhao L."/>
            <person name="Wei J.T."/>
            <person name="Ye R.Z."/>
            <person name="Que T.C."/>
            <person name="Du C.H."/>
            <person name="Zhou Y.H."/>
            <person name="Cheng J.X."/>
            <person name="Dai P.F."/>
            <person name="Guo W.B."/>
            <person name="Han X.H."/>
            <person name="Huang E.J."/>
            <person name="Li L.F."/>
            <person name="Wei W."/>
            <person name="Gao Y.C."/>
            <person name="Liu J.Z."/>
            <person name="Shao H.Z."/>
            <person name="Wang X."/>
            <person name="Wang C.C."/>
            <person name="Yang T.C."/>
            <person name="Huo Q.B."/>
            <person name="Li W."/>
            <person name="Chen H.Y."/>
            <person name="Chen S.E."/>
            <person name="Zhou L.G."/>
            <person name="Ni X.B."/>
            <person name="Tian J.H."/>
            <person name="Sheng Y."/>
            <person name="Liu T."/>
            <person name="Pan Y.S."/>
            <person name="Xia L.Y."/>
            <person name="Li J."/>
            <person name="Zhao F."/>
            <person name="Cao W.C."/>
        </authorList>
    </citation>
    <scope>NUCLEOTIDE SEQUENCE</scope>
    <source>
        <strain evidence="4">Rmic-2018</strain>
    </source>
</reference>
<feature type="compositionally biased region" description="Low complexity" evidence="2">
    <location>
        <begin position="73"/>
        <end position="87"/>
    </location>
</feature>
<proteinExistence type="predicted"/>
<dbReference type="InterPro" id="IPR001878">
    <property type="entry name" value="Znf_CCHC"/>
</dbReference>
<dbReference type="InterPro" id="IPR036875">
    <property type="entry name" value="Znf_CCHC_sf"/>
</dbReference>
<evidence type="ECO:0000313" key="4">
    <source>
        <dbReference type="EMBL" id="KAH7964214.1"/>
    </source>
</evidence>
<dbReference type="PROSITE" id="PS50158">
    <property type="entry name" value="ZF_CCHC"/>
    <property type="match status" value="1"/>
</dbReference>
<dbReference type="AlphaFoldDB" id="A0A9J6CZY2"/>
<sequence length="421" mass="45598">MYLVKIAGAVFRGVAAPNVDDVGVVKGPGFSAPCVGPLSLSAAARLTSSENTSCQKKGFNGTKEERKGQGIESSSRAATAADAGRGTASPLVPKDYRIILPSLASGEAMRLAVALHCNVSGRPYRIDDFRKPLKDLGVIQQEVTDDRWRVEDFEGVESTTRVIRMQLRDGVSVDQLPHQVCIGSSTALVVVPGRPPLCLRCRSTGHMRRDCKVPRCSECHSFGHEQDECNRSYERAAGRRPETEQSELFIDEEESEQASLPATPQKQTTSDDTPVLKKSKQVSSALDTNAERKMGSQAAPTTSEQTRPAPAMHATSQLQATRPETPASQANAASTPLNSASQHSLANETHENEDLPSDLDTLSMELESASAKRRRDSDDGAQVDETQVKSEVQWKVVSGGKKRNAARQWSSSLKRDDGRSN</sequence>
<dbReference type="GO" id="GO:0008270">
    <property type="term" value="F:zinc ion binding"/>
    <property type="evidence" value="ECO:0007669"/>
    <property type="project" value="UniProtKB-KW"/>
</dbReference>
<dbReference type="PANTHER" id="PTHR22639:SF3">
    <property type="entry name" value="ZINC FINGER CCHC DOMAIN-CONTAINING PROTEIN 3"/>
    <property type="match status" value="1"/>
</dbReference>
<dbReference type="GO" id="GO:0002218">
    <property type="term" value="P:activation of innate immune response"/>
    <property type="evidence" value="ECO:0007669"/>
    <property type="project" value="InterPro"/>
</dbReference>
<evidence type="ECO:0000256" key="2">
    <source>
        <dbReference type="SAM" id="MobiDB-lite"/>
    </source>
</evidence>
<dbReference type="EMBL" id="JABSTU010004124">
    <property type="protein sequence ID" value="KAH7964214.1"/>
    <property type="molecule type" value="Genomic_DNA"/>
</dbReference>
<keyword evidence="1" id="KW-0863">Zinc-finger</keyword>
<feature type="domain" description="CCHC-type" evidence="3">
    <location>
        <begin position="198"/>
        <end position="212"/>
    </location>
</feature>
<gene>
    <name evidence="4" type="ORF">HPB51_027544</name>
</gene>
<dbReference type="SMART" id="SM00343">
    <property type="entry name" value="ZnF_C2HC"/>
    <property type="match status" value="2"/>
</dbReference>
<feature type="region of interest" description="Disordered" evidence="2">
    <location>
        <begin position="51"/>
        <end position="87"/>
    </location>
</feature>
<feature type="compositionally biased region" description="Polar residues" evidence="2">
    <location>
        <begin position="257"/>
        <end position="272"/>
    </location>
</feature>
<reference evidence="4" key="2">
    <citation type="submission" date="2021-09" db="EMBL/GenBank/DDBJ databases">
        <authorList>
            <person name="Jia N."/>
            <person name="Wang J."/>
            <person name="Shi W."/>
            <person name="Du L."/>
            <person name="Sun Y."/>
            <person name="Zhan W."/>
            <person name="Jiang J."/>
            <person name="Wang Q."/>
            <person name="Zhang B."/>
            <person name="Ji P."/>
            <person name="Sakyi L.B."/>
            <person name="Cui X."/>
            <person name="Yuan T."/>
            <person name="Jiang B."/>
            <person name="Yang W."/>
            <person name="Lam T.T.-Y."/>
            <person name="Chang Q."/>
            <person name="Ding S."/>
            <person name="Wang X."/>
            <person name="Zhu J."/>
            <person name="Ruan X."/>
            <person name="Zhao L."/>
            <person name="Wei J."/>
            <person name="Que T."/>
            <person name="Du C."/>
            <person name="Cheng J."/>
            <person name="Dai P."/>
            <person name="Han X."/>
            <person name="Huang E."/>
            <person name="Gao Y."/>
            <person name="Liu J."/>
            <person name="Shao H."/>
            <person name="Ye R."/>
            <person name="Li L."/>
            <person name="Wei W."/>
            <person name="Wang X."/>
            <person name="Wang C."/>
            <person name="Huo Q."/>
            <person name="Li W."/>
            <person name="Guo W."/>
            <person name="Chen H."/>
            <person name="Chen S."/>
            <person name="Zhou L."/>
            <person name="Zhou L."/>
            <person name="Ni X."/>
            <person name="Tian J."/>
            <person name="Zhou Y."/>
            <person name="Sheng Y."/>
            <person name="Liu T."/>
            <person name="Pan Y."/>
            <person name="Xia L."/>
            <person name="Li J."/>
            <person name="Zhao F."/>
            <person name="Cao W."/>
        </authorList>
    </citation>
    <scope>NUCLEOTIDE SEQUENCE</scope>
    <source>
        <strain evidence="4">Rmic-2018</strain>
        <tissue evidence="4">Larvae</tissue>
    </source>
</reference>
<dbReference type="VEuPathDB" id="VectorBase:LOC119173986"/>
<evidence type="ECO:0000313" key="5">
    <source>
        <dbReference type="Proteomes" id="UP000821866"/>
    </source>
</evidence>
<keyword evidence="1" id="KW-0862">Zinc</keyword>
<dbReference type="Proteomes" id="UP000821866">
    <property type="component" value="Unassembled WGS sequence"/>
</dbReference>
<name>A0A9J6CZY2_RHIMP</name>
<feature type="compositionally biased region" description="Polar residues" evidence="2">
    <location>
        <begin position="314"/>
        <end position="347"/>
    </location>
</feature>
<keyword evidence="1" id="KW-0479">Metal-binding</keyword>
<dbReference type="InterPro" id="IPR042509">
    <property type="entry name" value="ZCCHC3"/>
</dbReference>
<dbReference type="GO" id="GO:0003723">
    <property type="term" value="F:RNA binding"/>
    <property type="evidence" value="ECO:0007669"/>
    <property type="project" value="InterPro"/>
</dbReference>
<dbReference type="PANTHER" id="PTHR22639">
    <property type="entry name" value="GAG-RELATED PROTEIN"/>
    <property type="match status" value="1"/>
</dbReference>
<keyword evidence="5" id="KW-1185">Reference proteome</keyword>
<comment type="caution">
    <text evidence="4">The sequence shown here is derived from an EMBL/GenBank/DDBJ whole genome shotgun (WGS) entry which is preliminary data.</text>
</comment>
<organism evidence="4 5">
    <name type="scientific">Rhipicephalus microplus</name>
    <name type="common">Cattle tick</name>
    <name type="synonym">Boophilus microplus</name>
    <dbReference type="NCBI Taxonomy" id="6941"/>
    <lineage>
        <taxon>Eukaryota</taxon>
        <taxon>Metazoa</taxon>
        <taxon>Ecdysozoa</taxon>
        <taxon>Arthropoda</taxon>
        <taxon>Chelicerata</taxon>
        <taxon>Arachnida</taxon>
        <taxon>Acari</taxon>
        <taxon>Parasitiformes</taxon>
        <taxon>Ixodida</taxon>
        <taxon>Ixodoidea</taxon>
        <taxon>Ixodidae</taxon>
        <taxon>Rhipicephalinae</taxon>
        <taxon>Rhipicephalus</taxon>
        <taxon>Boophilus</taxon>
    </lineage>
</organism>
<dbReference type="VEuPathDB" id="VectorBase:LOC119187312"/>
<dbReference type="SUPFAM" id="SSF57756">
    <property type="entry name" value="Retrovirus zinc finger-like domains"/>
    <property type="match status" value="1"/>
</dbReference>
<feature type="region of interest" description="Disordered" evidence="2">
    <location>
        <begin position="250"/>
        <end position="421"/>
    </location>
</feature>
<evidence type="ECO:0000256" key="1">
    <source>
        <dbReference type="PROSITE-ProRule" id="PRU00047"/>
    </source>
</evidence>